<feature type="region of interest" description="Disordered" evidence="1">
    <location>
        <begin position="852"/>
        <end position="871"/>
    </location>
</feature>
<feature type="region of interest" description="Disordered" evidence="1">
    <location>
        <begin position="794"/>
        <end position="832"/>
    </location>
</feature>
<evidence type="ECO:0000313" key="3">
    <source>
        <dbReference type="Proteomes" id="UP000591131"/>
    </source>
</evidence>
<gene>
    <name evidence="2" type="ORF">FOL47_011014</name>
</gene>
<keyword evidence="3" id="KW-1185">Reference proteome</keyword>
<sequence length="994" mass="110317">MRVALAPQLVLTGSVVAGSERCREGGCLKGLFNRLKLSSPGKEKKMDWREPMQKDSNSDTPMTDNPTGQQVEFDSLAVIAKEATDVTSCSINREEGYKAEWRIRERRQFESMSADRAVRTWVDATSQEVVSVVVGAKEYGIFIPQRDSEALEALEGIELCRHSLTAAVERLYNTEALVSVVGDEVDSPSTITWPQLANDLIMFHKSASENDVNFMNSPKGKKSNIRFQCGSDAVDFKWYTSTKPLPKVQPLLTIFPGKNTGPYVTFVLPVDNEPASSRYLTVRIDQDAYTCKDALMRGLSTLYGHTGGPDFPVYTPVEVEQHITEFVKKTLALKNKDKKAFKPLSKFDKEWKYKELSLETLLNRTTPVISRFTLDTVKGRTLAMCSSGPFKKLKETLVHFVGEAYQRKMKADEISTLGLKGDFQKALDFLPAQMTGFSPVIPFEHQTISLIAELATKKQGESSVAELEPKQQPRAKFMRNRNRNTVKRIDCGGTETSLSWTIYDKGRIAFEHRTGNVIMTLSRHVAILRAYKGDTSLALKGTTTSTKHSAYLVVNMDSGGELPIPITPSQQFSATSCGDSLMSAVANIYPSVLNTTAMTISEFLYDADKYLSTISKINKKDRKLQPRILHAPLALQFRRLSLWQQRKEEPTRPKSTRSTVSVASSVTPYWLRSSEITDTDGSESSHRSRVSTSLDDSPARGNVFDTDSYGYIPMHSSGEQSASPPSISSVEMRKRVAQPPLHQARVSLARPLSLNSLNSFTGSTENLYVLPDSGKIPSWIHSADSALNRRRVPPAVPKRTSSLPTLPLAAPNDEDRRKSMTPDKNSIYERIPDDLVRSLPNYSQARPHIAGKAEAPGEEPPPLPPRNPLQTVKFNGRLTNLPEDTRIAALVLSLPNYSPHSEVLSMEEHTAPLCSTTVKRNGDRSCVESLRDFCATAFAHQEALRKWQAEGQAPGPEAVPPCLQSLQAFEHIAKPYLGQLVHIVTPQHASRSVS</sequence>
<feature type="compositionally biased region" description="Polar residues" evidence="1">
    <location>
        <begin position="717"/>
        <end position="729"/>
    </location>
</feature>
<dbReference type="EMBL" id="JAAPAO010000091">
    <property type="protein sequence ID" value="KAF4673074.1"/>
    <property type="molecule type" value="Genomic_DNA"/>
</dbReference>
<evidence type="ECO:0000256" key="1">
    <source>
        <dbReference type="SAM" id="MobiDB-lite"/>
    </source>
</evidence>
<protein>
    <submittedName>
        <fullName evidence="2">Uncharacterized protein</fullName>
    </submittedName>
</protein>
<accession>A0A7J6MNI6</accession>
<feature type="compositionally biased region" description="Basic and acidic residues" evidence="1">
    <location>
        <begin position="42"/>
        <end position="57"/>
    </location>
</feature>
<organism evidence="2 3">
    <name type="scientific">Perkinsus chesapeaki</name>
    <name type="common">Clam parasite</name>
    <name type="synonym">Perkinsus andrewsi</name>
    <dbReference type="NCBI Taxonomy" id="330153"/>
    <lineage>
        <taxon>Eukaryota</taxon>
        <taxon>Sar</taxon>
        <taxon>Alveolata</taxon>
        <taxon>Perkinsozoa</taxon>
        <taxon>Perkinsea</taxon>
        <taxon>Perkinsida</taxon>
        <taxon>Perkinsidae</taxon>
        <taxon>Perkinsus</taxon>
    </lineage>
</organism>
<feature type="compositionally biased region" description="Pro residues" evidence="1">
    <location>
        <begin position="858"/>
        <end position="867"/>
    </location>
</feature>
<dbReference type="AlphaFoldDB" id="A0A7J6MNI6"/>
<reference evidence="2 3" key="1">
    <citation type="submission" date="2020-04" db="EMBL/GenBank/DDBJ databases">
        <title>Perkinsus chesapeaki whole genome sequence.</title>
        <authorList>
            <person name="Bogema D.R."/>
        </authorList>
    </citation>
    <scope>NUCLEOTIDE SEQUENCE [LARGE SCALE GENOMIC DNA]</scope>
    <source>
        <strain evidence="2">ATCC PRA-425</strain>
    </source>
</reference>
<feature type="region of interest" description="Disordered" evidence="1">
    <location>
        <begin position="42"/>
        <end position="65"/>
    </location>
</feature>
<comment type="caution">
    <text evidence="2">The sequence shown here is derived from an EMBL/GenBank/DDBJ whole genome shotgun (WGS) entry which is preliminary data.</text>
</comment>
<dbReference type="Proteomes" id="UP000591131">
    <property type="component" value="Unassembled WGS sequence"/>
</dbReference>
<feature type="region of interest" description="Disordered" evidence="1">
    <location>
        <begin position="675"/>
        <end position="736"/>
    </location>
</feature>
<proteinExistence type="predicted"/>
<feature type="compositionally biased region" description="Basic and acidic residues" evidence="1">
    <location>
        <begin position="813"/>
        <end position="832"/>
    </location>
</feature>
<name>A0A7J6MNI6_PERCH</name>
<evidence type="ECO:0000313" key="2">
    <source>
        <dbReference type="EMBL" id="KAF4673074.1"/>
    </source>
</evidence>
<dbReference type="OrthoDB" id="10680593at2759"/>